<gene>
    <name evidence="20" type="primary">Flvcr2-008</name>
</gene>
<dbReference type="Pfam" id="PF07690">
    <property type="entry name" value="MFS_1"/>
    <property type="match status" value="1"/>
</dbReference>
<dbReference type="FunFam" id="1.20.1250.20:FF:000184">
    <property type="entry name" value="Feline leukemia virus subgroup C receptor-related protein 1"/>
    <property type="match status" value="1"/>
</dbReference>
<evidence type="ECO:0000256" key="1">
    <source>
        <dbReference type="ARBA" id="ARBA00004651"/>
    </source>
</evidence>
<evidence type="ECO:0000256" key="7">
    <source>
        <dbReference type="ARBA" id="ARBA00023057"/>
    </source>
</evidence>
<feature type="transmembrane region" description="Helical" evidence="18">
    <location>
        <begin position="100"/>
        <end position="119"/>
    </location>
</feature>
<comment type="catalytic activity">
    <reaction evidence="11">
        <text>heme b(in) = heme b(out)</text>
        <dbReference type="Rhea" id="RHEA:75443"/>
        <dbReference type="ChEBI" id="CHEBI:60344"/>
    </reaction>
</comment>
<evidence type="ECO:0000256" key="5">
    <source>
        <dbReference type="ARBA" id="ARBA00022692"/>
    </source>
</evidence>
<dbReference type="SUPFAM" id="SSF103473">
    <property type="entry name" value="MFS general substrate transporter"/>
    <property type="match status" value="1"/>
</dbReference>
<keyword evidence="8 18" id="KW-0472">Membrane</keyword>
<keyword evidence="9 20" id="KW-0675">Receptor</keyword>
<comment type="catalytic activity">
    <reaction evidence="13">
        <text>ethanolamine(in) = ethanolamine(out)</text>
        <dbReference type="Rhea" id="RHEA:32747"/>
        <dbReference type="ChEBI" id="CHEBI:57603"/>
    </reaction>
</comment>
<keyword evidence="2" id="KW-0813">Transport</keyword>
<dbReference type="Gene3D" id="1.20.1250.20">
    <property type="entry name" value="MFS general substrate transporter like domains"/>
    <property type="match status" value="1"/>
</dbReference>
<feature type="transmembrane region" description="Helical" evidence="18">
    <location>
        <begin position="450"/>
        <end position="473"/>
    </location>
</feature>
<dbReference type="GO" id="GO:0043249">
    <property type="term" value="P:erythrocyte maturation"/>
    <property type="evidence" value="ECO:0007669"/>
    <property type="project" value="UniProtKB-KW"/>
</dbReference>
<dbReference type="GO" id="GO:0006783">
    <property type="term" value="P:heme biosynthetic process"/>
    <property type="evidence" value="ECO:0007669"/>
    <property type="project" value="UniProtKB-ARBA"/>
</dbReference>
<feature type="transmembrane region" description="Helical" evidence="18">
    <location>
        <begin position="425"/>
        <end position="444"/>
    </location>
</feature>
<feature type="transmembrane region" description="Helical" evidence="18">
    <location>
        <begin position="294"/>
        <end position="313"/>
    </location>
</feature>
<feature type="transmembrane region" description="Helical" evidence="18">
    <location>
        <begin position="154"/>
        <end position="173"/>
    </location>
</feature>
<dbReference type="InterPro" id="IPR011701">
    <property type="entry name" value="MFS"/>
</dbReference>
<evidence type="ECO:0000256" key="8">
    <source>
        <dbReference type="ARBA" id="ARBA00023136"/>
    </source>
</evidence>
<sequence>MEETNLNTDDRLIPSEESSVEIKPNGKDVEVVVIHKSEYRKESDADFVDTQQLKTKLYTRRFLIMGIFCLYSMSSAFQWIEYAIITHIVIKYYTHSNELFVAWTSMIYMLSYIPLMFVATWMLDNWGLRRILLFGATLNAVGSLIKIASVNQYYFIISFVGQTVAACAQSFILEIPPKIASLWFGPSEVSTATSVGVFGNQLGVALGFLIPPLIVPDSDNMEAIAAGFRVLFISSAAVCTIVVFLIFFFIRDKPPLPPSKASAVALQAESDNKEEHTSSFSNYKRSIGALMKNVPFLLLLVSYGINTGTYYAIGTLLNPIMLPFHPDAVREIGQIGLTMVVAGLGGSVICGFFLDKTKYYKGTTVGIYVLSMVFMFVFTFTLQLKLLWLDFITIFMLGFFMTGYLPIGFEFGAELTYPESEATSAGLLNVSAQFFGILFILVAGELQKSYGILAGDIFMSVALLVGTVMTVAIKADLRRQAANKSSALSDCDETKATELMQCSSLNHNANNNSNRNYTSSPNHDVDNDDAKLIRLTSASSCYSADTRFPLF</sequence>
<evidence type="ECO:0000256" key="10">
    <source>
        <dbReference type="ARBA" id="ARBA00023180"/>
    </source>
</evidence>
<dbReference type="EMBL" id="LR785222">
    <property type="protein sequence ID" value="CAB3246502.1"/>
    <property type="molecule type" value="mRNA"/>
</dbReference>
<keyword evidence="10" id="KW-0325">Glycoprotein</keyword>
<evidence type="ECO:0000256" key="11">
    <source>
        <dbReference type="ARBA" id="ARBA00035075"/>
    </source>
</evidence>
<feature type="transmembrane region" description="Helical" evidence="18">
    <location>
        <begin position="366"/>
        <end position="386"/>
    </location>
</feature>
<dbReference type="PANTHER" id="PTHR10924:SF4">
    <property type="entry name" value="GH15861P"/>
    <property type="match status" value="1"/>
</dbReference>
<evidence type="ECO:0000256" key="13">
    <source>
        <dbReference type="ARBA" id="ARBA00045087"/>
    </source>
</evidence>
<name>A0A6F9DCA5_9ASCI</name>
<feature type="transmembrane region" description="Helical" evidence="18">
    <location>
        <begin position="226"/>
        <end position="250"/>
    </location>
</feature>
<dbReference type="AlphaFoldDB" id="A0A6F9DCA5"/>
<reference evidence="20" key="1">
    <citation type="submission" date="2020-04" db="EMBL/GenBank/DDBJ databases">
        <authorList>
            <person name="Neveu A P."/>
        </authorList>
    </citation>
    <scope>NUCLEOTIDE SEQUENCE</scope>
    <source>
        <tissue evidence="20">Whole embryo</tissue>
    </source>
</reference>
<dbReference type="CDD" id="cd17398">
    <property type="entry name" value="MFS_FLVCR_like"/>
    <property type="match status" value="1"/>
</dbReference>
<comment type="catalytic activity">
    <reaction evidence="12">
        <text>choline(out) = choline(in)</text>
        <dbReference type="Rhea" id="RHEA:32751"/>
        <dbReference type="ChEBI" id="CHEBI:15354"/>
    </reaction>
</comment>
<evidence type="ECO:0000256" key="18">
    <source>
        <dbReference type="SAM" id="Phobius"/>
    </source>
</evidence>
<accession>A0A6F9DCA5</accession>
<evidence type="ECO:0000256" key="2">
    <source>
        <dbReference type="ARBA" id="ARBA00022448"/>
    </source>
</evidence>
<comment type="similarity">
    <text evidence="14">Belongs to the major facilitator superfamily. Feline leukemia virus subgroup C receptor (TC 2.A.1.28.1) family.</text>
</comment>
<dbReference type="InterPro" id="IPR036259">
    <property type="entry name" value="MFS_trans_sf"/>
</dbReference>
<evidence type="ECO:0000256" key="12">
    <source>
        <dbReference type="ARBA" id="ARBA00036811"/>
    </source>
</evidence>
<dbReference type="InterPro" id="IPR049680">
    <property type="entry name" value="FLVCR1-2_SLC49-like"/>
</dbReference>
<evidence type="ECO:0000256" key="4">
    <source>
        <dbReference type="ARBA" id="ARBA00022553"/>
    </source>
</evidence>
<evidence type="ECO:0000256" key="6">
    <source>
        <dbReference type="ARBA" id="ARBA00022989"/>
    </source>
</evidence>
<dbReference type="GO" id="GO:0015232">
    <property type="term" value="F:heme transmembrane transporter activity"/>
    <property type="evidence" value="ECO:0007669"/>
    <property type="project" value="UniProtKB-ARBA"/>
</dbReference>
<evidence type="ECO:0000256" key="14">
    <source>
        <dbReference type="ARBA" id="ARBA00046338"/>
    </source>
</evidence>
<dbReference type="InterPro" id="IPR020846">
    <property type="entry name" value="MFS_dom"/>
</dbReference>
<keyword evidence="4" id="KW-0597">Phosphoprotein</keyword>
<keyword evidence="6 18" id="KW-1133">Transmembrane helix</keyword>
<evidence type="ECO:0000256" key="17">
    <source>
        <dbReference type="ARBA" id="ARBA00080886"/>
    </source>
</evidence>
<feature type="transmembrane region" description="Helical" evidence="18">
    <location>
        <begin position="333"/>
        <end position="354"/>
    </location>
</feature>
<evidence type="ECO:0000259" key="19">
    <source>
        <dbReference type="PROSITE" id="PS50850"/>
    </source>
</evidence>
<dbReference type="GO" id="GO:0097037">
    <property type="term" value="P:heme export"/>
    <property type="evidence" value="ECO:0007669"/>
    <property type="project" value="TreeGrafter"/>
</dbReference>
<feature type="transmembrane region" description="Helical" evidence="18">
    <location>
        <begin position="392"/>
        <end position="413"/>
    </location>
</feature>
<feature type="transmembrane region" description="Helical" evidence="18">
    <location>
        <begin position="62"/>
        <end position="80"/>
    </location>
</feature>
<keyword evidence="7" id="KW-0265">Erythrocyte maturation</keyword>
<protein>
    <recommendedName>
        <fullName evidence="16">Choline/ethanolamine transporter FLVCR1</fullName>
    </recommendedName>
    <alternativeName>
        <fullName evidence="17">Heme transporter FLVCR1</fullName>
    </alternativeName>
</protein>
<dbReference type="PANTHER" id="PTHR10924">
    <property type="entry name" value="MAJOR FACILITATOR SUPERFAMILY PROTEIN-RELATED"/>
    <property type="match status" value="1"/>
</dbReference>
<evidence type="ECO:0000256" key="3">
    <source>
        <dbReference type="ARBA" id="ARBA00022475"/>
    </source>
</evidence>
<comment type="function">
    <text evidence="15">Uniporter that mediates the transport of extracellular choline and ethanolamine into cells, thereby playing a key role in phospholipid biosynthesis. Choline and ethanolamine are the precursors of phosphatidylcholine and phosphatidylethanolamine, respectively, the two most abundant phospholipids. Transport is not coupled with proton transport and is exclusively driven by the choline (or ethanolamine) gradient across the plasma membrane. Also acts as a heme b transporter that mediates heme efflux from the cytoplasm to the extracellular compartment.</text>
</comment>
<evidence type="ECO:0000256" key="15">
    <source>
        <dbReference type="ARBA" id="ARBA00060240"/>
    </source>
</evidence>
<dbReference type="GO" id="GO:0031966">
    <property type="term" value="C:mitochondrial membrane"/>
    <property type="evidence" value="ECO:0007669"/>
    <property type="project" value="UniProtKB-ARBA"/>
</dbReference>
<comment type="subcellular location">
    <subcellularLocation>
        <location evidence="1">Cell membrane</location>
        <topology evidence="1">Multi-pass membrane protein</topology>
    </subcellularLocation>
</comment>
<evidence type="ECO:0000313" key="20">
    <source>
        <dbReference type="EMBL" id="CAB3246502.1"/>
    </source>
</evidence>
<dbReference type="GO" id="GO:0005886">
    <property type="term" value="C:plasma membrane"/>
    <property type="evidence" value="ECO:0007669"/>
    <property type="project" value="UniProtKB-SubCell"/>
</dbReference>
<keyword evidence="5 18" id="KW-0812">Transmembrane</keyword>
<organism evidence="20">
    <name type="scientific">Phallusia mammillata</name>
    <dbReference type="NCBI Taxonomy" id="59560"/>
    <lineage>
        <taxon>Eukaryota</taxon>
        <taxon>Metazoa</taxon>
        <taxon>Chordata</taxon>
        <taxon>Tunicata</taxon>
        <taxon>Ascidiacea</taxon>
        <taxon>Phlebobranchia</taxon>
        <taxon>Ascidiidae</taxon>
        <taxon>Phallusia</taxon>
    </lineage>
</organism>
<evidence type="ECO:0000256" key="9">
    <source>
        <dbReference type="ARBA" id="ARBA00023170"/>
    </source>
</evidence>
<feature type="domain" description="Major facilitator superfamily (MFS) profile" evidence="19">
    <location>
        <begin position="59"/>
        <end position="478"/>
    </location>
</feature>
<proteinExistence type="evidence at transcript level"/>
<keyword evidence="3" id="KW-1003">Cell membrane</keyword>
<evidence type="ECO:0000256" key="16">
    <source>
        <dbReference type="ARBA" id="ARBA00068050"/>
    </source>
</evidence>
<dbReference type="PROSITE" id="PS50850">
    <property type="entry name" value="MFS"/>
    <property type="match status" value="1"/>
</dbReference>
<dbReference type="GO" id="GO:0020037">
    <property type="term" value="F:heme binding"/>
    <property type="evidence" value="ECO:0007669"/>
    <property type="project" value="TreeGrafter"/>
</dbReference>